<dbReference type="AlphaFoldDB" id="A0A1B7N6S1"/>
<dbReference type="Gene3D" id="1.10.287.410">
    <property type="match status" value="1"/>
</dbReference>
<evidence type="ECO:0000256" key="4">
    <source>
        <dbReference type="ARBA" id="ARBA00022801"/>
    </source>
</evidence>
<evidence type="ECO:0000256" key="3">
    <source>
        <dbReference type="ARBA" id="ARBA00022670"/>
    </source>
</evidence>
<dbReference type="GO" id="GO:0000324">
    <property type="term" value="C:fungal-type vacuole"/>
    <property type="evidence" value="ECO:0007669"/>
    <property type="project" value="TreeGrafter"/>
</dbReference>
<keyword evidence="2 6" id="KW-0121">Carboxypeptidase</keyword>
<dbReference type="Pfam" id="PF00450">
    <property type="entry name" value="Peptidase_S10"/>
    <property type="match status" value="1"/>
</dbReference>
<comment type="similarity">
    <text evidence="1 6">Belongs to the peptidase S10 family.</text>
</comment>
<evidence type="ECO:0000313" key="8">
    <source>
        <dbReference type="Proteomes" id="UP000092154"/>
    </source>
</evidence>
<dbReference type="STRING" id="1314800.A0A1B7N6S1"/>
<evidence type="ECO:0000256" key="5">
    <source>
        <dbReference type="ARBA" id="ARBA00023180"/>
    </source>
</evidence>
<evidence type="ECO:0000256" key="6">
    <source>
        <dbReference type="RuleBase" id="RU361156"/>
    </source>
</evidence>
<dbReference type="Gene3D" id="3.40.50.1820">
    <property type="entry name" value="alpha/beta hydrolase"/>
    <property type="match status" value="1"/>
</dbReference>
<gene>
    <name evidence="7" type="ORF">K503DRAFT_798727</name>
</gene>
<sequence>MRMVSSLFSLALIPAIFAASAEEAQIILSETDPIQISGFHHLQDVEGIINIGNEIAHRWVENGKQFIKQHGLTYEMVVHPQFNDYKLRITEPKLCDPTVKQYSGYLDISDDKHFFFWFFESRKSPEDAPLLMWLNGGPGCSSSTGLLFELGPCSISDEGTNTTHNPYSWNVHTNMIFLDQPINTGYSYSDDGRTINSSPVAGKDVYAFMELFLSRFPEYSTQPFHIAAESYGGLIAPNIASVIYTENKKIPYASPGLVKINLVSVILGNGLTDAYVQVASVPDYLCDGPYPIYDNPNGVECTALRRTVPLCQRMIKACYDFDSRLTCVPAALSCASLLYGPITYSGFNPYDARLACDHKKDGPYCYRQLNWIDTYMNDSEVKAALGANPQHNFVSCNLAIAMAFLFQGDAVHNTPLLLKEMINDGVRLLVYAGNADTTCNYMGNERWVEQLDTVFFDEFSKAPTERWVTMHSGKMAGTVRSAGGAGSGAGNVTFVTVHEAGHMVPYDQPEAALDMITRWIFDIPLTFNIVDLATPVMPFGGI</sequence>
<keyword evidence="8" id="KW-1185">Reference proteome</keyword>
<dbReference type="InterPro" id="IPR001563">
    <property type="entry name" value="Peptidase_S10"/>
</dbReference>
<dbReference type="PRINTS" id="PR00724">
    <property type="entry name" value="CRBOXYPTASEC"/>
</dbReference>
<name>A0A1B7N6S1_9AGAM</name>
<accession>A0A1B7N6S1</accession>
<keyword evidence="5" id="KW-0325">Glycoprotein</keyword>
<dbReference type="PANTHER" id="PTHR11802">
    <property type="entry name" value="SERINE PROTEASE FAMILY S10 SERINE CARBOXYPEPTIDASE"/>
    <property type="match status" value="1"/>
</dbReference>
<dbReference type="InParanoid" id="A0A1B7N6S1"/>
<evidence type="ECO:0000256" key="2">
    <source>
        <dbReference type="ARBA" id="ARBA00022645"/>
    </source>
</evidence>
<evidence type="ECO:0000313" key="7">
    <source>
        <dbReference type="EMBL" id="OAX40541.1"/>
    </source>
</evidence>
<dbReference type="SUPFAM" id="SSF53474">
    <property type="entry name" value="alpha/beta-Hydrolases"/>
    <property type="match status" value="1"/>
</dbReference>
<keyword evidence="6" id="KW-0732">Signal</keyword>
<organism evidence="7 8">
    <name type="scientific">Rhizopogon vinicolor AM-OR11-026</name>
    <dbReference type="NCBI Taxonomy" id="1314800"/>
    <lineage>
        <taxon>Eukaryota</taxon>
        <taxon>Fungi</taxon>
        <taxon>Dikarya</taxon>
        <taxon>Basidiomycota</taxon>
        <taxon>Agaricomycotina</taxon>
        <taxon>Agaricomycetes</taxon>
        <taxon>Agaricomycetidae</taxon>
        <taxon>Boletales</taxon>
        <taxon>Suillineae</taxon>
        <taxon>Rhizopogonaceae</taxon>
        <taxon>Rhizopogon</taxon>
    </lineage>
</organism>
<dbReference type="EMBL" id="KV448208">
    <property type="protein sequence ID" value="OAX40541.1"/>
    <property type="molecule type" value="Genomic_DNA"/>
</dbReference>
<dbReference type="OrthoDB" id="443318at2759"/>
<dbReference type="InterPro" id="IPR029058">
    <property type="entry name" value="AB_hydrolase_fold"/>
</dbReference>
<reference evidence="7 8" key="1">
    <citation type="submission" date="2016-06" db="EMBL/GenBank/DDBJ databases">
        <title>Comparative genomics of the ectomycorrhizal sister species Rhizopogon vinicolor and Rhizopogon vesiculosus (Basidiomycota: Boletales) reveals a divergence of the mating type B locus.</title>
        <authorList>
            <consortium name="DOE Joint Genome Institute"/>
            <person name="Mujic A.B."/>
            <person name="Kuo A."/>
            <person name="Tritt A."/>
            <person name="Lipzen A."/>
            <person name="Chen C."/>
            <person name="Johnson J."/>
            <person name="Sharma A."/>
            <person name="Barry K."/>
            <person name="Grigoriev I.V."/>
            <person name="Spatafora J.W."/>
        </authorList>
    </citation>
    <scope>NUCLEOTIDE SEQUENCE [LARGE SCALE GENOMIC DNA]</scope>
    <source>
        <strain evidence="7 8">AM-OR11-026</strain>
    </source>
</reference>
<feature type="chain" id="PRO_5008447639" description="Carboxypeptidase" evidence="6">
    <location>
        <begin position="19"/>
        <end position="542"/>
    </location>
</feature>
<keyword evidence="3 6" id="KW-0645">Protease</keyword>
<dbReference type="PANTHER" id="PTHR11802:SF452">
    <property type="entry name" value="CARBOXYPEPTIDASE"/>
    <property type="match status" value="1"/>
</dbReference>
<evidence type="ECO:0000256" key="1">
    <source>
        <dbReference type="ARBA" id="ARBA00009431"/>
    </source>
</evidence>
<keyword evidence="4 6" id="KW-0378">Hydrolase</keyword>
<protein>
    <recommendedName>
        <fullName evidence="6">Carboxypeptidase</fullName>
        <ecNumber evidence="6">3.4.16.-</ecNumber>
    </recommendedName>
</protein>
<proteinExistence type="inferred from homology"/>
<dbReference type="Proteomes" id="UP000092154">
    <property type="component" value="Unassembled WGS sequence"/>
</dbReference>
<dbReference type="GO" id="GO:0006508">
    <property type="term" value="P:proteolysis"/>
    <property type="evidence" value="ECO:0007669"/>
    <property type="project" value="UniProtKB-KW"/>
</dbReference>
<dbReference type="GO" id="GO:0004185">
    <property type="term" value="F:serine-type carboxypeptidase activity"/>
    <property type="evidence" value="ECO:0007669"/>
    <property type="project" value="UniProtKB-UniRule"/>
</dbReference>
<dbReference type="PROSITE" id="PS00131">
    <property type="entry name" value="CARBOXYPEPT_SER_SER"/>
    <property type="match status" value="1"/>
</dbReference>
<feature type="signal peptide" evidence="6">
    <location>
        <begin position="1"/>
        <end position="18"/>
    </location>
</feature>
<dbReference type="InterPro" id="IPR018202">
    <property type="entry name" value="Ser_caboxypep_ser_AS"/>
</dbReference>
<dbReference type="EC" id="3.4.16.-" evidence="6"/>